<sequence>MQRRNSSYLINVVQGKDESLRDYLTRFNKESLTVKDLELSFALASLTSGLKDNSPFTFSLIKKPAQDMADLLRRAKRYVNVEEVMVARKQKTSWSGHHVEKQKHSRGAQESKEKRKDRLELARDDLRHKLPRREGSPKMGASIPTYKNFAPLLEIRTKILAVEKDKVPIQWPAPMRSQQKRGT</sequence>
<evidence type="ECO:0000256" key="1">
    <source>
        <dbReference type="SAM" id="MobiDB-lite"/>
    </source>
</evidence>
<name>A0A1Q3B409_CEPFO</name>
<proteinExistence type="predicted"/>
<feature type="compositionally biased region" description="Basic and acidic residues" evidence="1">
    <location>
        <begin position="107"/>
        <end position="136"/>
    </location>
</feature>
<dbReference type="Proteomes" id="UP000187406">
    <property type="component" value="Unassembled WGS sequence"/>
</dbReference>
<dbReference type="InParanoid" id="A0A1Q3B409"/>
<protein>
    <submittedName>
        <fullName evidence="2">Uncharacterized protein</fullName>
    </submittedName>
</protein>
<gene>
    <name evidence="2" type="ORF">CFOL_v3_06158</name>
</gene>
<dbReference type="AlphaFoldDB" id="A0A1Q3B409"/>
<dbReference type="EMBL" id="BDDD01000267">
    <property type="protein sequence ID" value="GAV62635.1"/>
    <property type="molecule type" value="Genomic_DNA"/>
</dbReference>
<feature type="region of interest" description="Disordered" evidence="1">
    <location>
        <begin position="90"/>
        <end position="143"/>
    </location>
</feature>
<dbReference type="OrthoDB" id="1740536at2759"/>
<reference evidence="3" key="1">
    <citation type="submission" date="2016-04" db="EMBL/GenBank/DDBJ databases">
        <title>Cephalotus genome sequencing.</title>
        <authorList>
            <person name="Fukushima K."/>
            <person name="Hasebe M."/>
            <person name="Fang X."/>
        </authorList>
    </citation>
    <scope>NUCLEOTIDE SEQUENCE [LARGE SCALE GENOMIC DNA]</scope>
    <source>
        <strain evidence="3">cv. St1</strain>
    </source>
</reference>
<organism evidence="2 3">
    <name type="scientific">Cephalotus follicularis</name>
    <name type="common">Albany pitcher plant</name>
    <dbReference type="NCBI Taxonomy" id="3775"/>
    <lineage>
        <taxon>Eukaryota</taxon>
        <taxon>Viridiplantae</taxon>
        <taxon>Streptophyta</taxon>
        <taxon>Embryophyta</taxon>
        <taxon>Tracheophyta</taxon>
        <taxon>Spermatophyta</taxon>
        <taxon>Magnoliopsida</taxon>
        <taxon>eudicotyledons</taxon>
        <taxon>Gunneridae</taxon>
        <taxon>Pentapetalae</taxon>
        <taxon>rosids</taxon>
        <taxon>fabids</taxon>
        <taxon>Oxalidales</taxon>
        <taxon>Cephalotaceae</taxon>
        <taxon>Cephalotus</taxon>
    </lineage>
</organism>
<evidence type="ECO:0000313" key="2">
    <source>
        <dbReference type="EMBL" id="GAV62635.1"/>
    </source>
</evidence>
<comment type="caution">
    <text evidence="2">The sequence shown here is derived from an EMBL/GenBank/DDBJ whole genome shotgun (WGS) entry which is preliminary data.</text>
</comment>
<evidence type="ECO:0000313" key="3">
    <source>
        <dbReference type="Proteomes" id="UP000187406"/>
    </source>
</evidence>
<accession>A0A1Q3B409</accession>
<keyword evidence="3" id="KW-1185">Reference proteome</keyword>